<dbReference type="HOGENOM" id="CLU_056519_1_0_5"/>
<dbReference type="Proteomes" id="UP000015480">
    <property type="component" value="Plasmid pAMI4"/>
</dbReference>
<dbReference type="InterPro" id="IPR001279">
    <property type="entry name" value="Metallo-B-lactamas"/>
</dbReference>
<evidence type="ECO:0000256" key="3">
    <source>
        <dbReference type="ARBA" id="ARBA00022801"/>
    </source>
</evidence>
<evidence type="ECO:0000256" key="4">
    <source>
        <dbReference type="ARBA" id="ARBA00022833"/>
    </source>
</evidence>
<dbReference type="GO" id="GO:0016787">
    <property type="term" value="F:hydrolase activity"/>
    <property type="evidence" value="ECO:0007669"/>
    <property type="project" value="UniProtKB-KW"/>
</dbReference>
<comment type="similarity">
    <text evidence="1">Belongs to the metallo-beta-lactamase superfamily.</text>
</comment>
<keyword evidence="3" id="KW-0378">Hydrolase</keyword>
<keyword evidence="4" id="KW-0862">Zinc</keyword>
<protein>
    <recommendedName>
        <fullName evidence="5">Metallo-beta-lactamase domain-containing protein</fullName>
    </recommendedName>
</protein>
<gene>
    <name evidence="6" type="ORF">JCM7686_pAMI4p312</name>
</gene>
<name>S5Y5K8_PARAH</name>
<dbReference type="InterPro" id="IPR051013">
    <property type="entry name" value="MBL_superfamily_lactonases"/>
</dbReference>
<keyword evidence="7" id="KW-1185">Reference proteome</keyword>
<sequence>MTQINEKQGKSEKNESLPAEPKWEKIGGFELIPLNIGDITLPLGELIIDRGQSSDADRKNIQEVLNNQRIVPMQDFLIRGHGTTILVDAGSYASITSESEYAIQGYTPPAPLLAQLEDLGVDPLLIDHVIFTHTHWDHFNGATFLRDQKYIPAFPNARHYISKTDWESVRQEMLVDNSEEANVFPALIESNLLDIVDGELEILPGVTIFSAPGETRGHQIARFQSNGETFYTLGDLYHHPIEVTHGDWMAVWADEEASRNSRKVVLNRAAQESARVMTSHIKGVGRIVLEDSEYRWEPC</sequence>
<geneLocation type="plasmid" evidence="6 7">
    <name>pAMI4</name>
</geneLocation>
<reference evidence="6 7" key="1">
    <citation type="journal article" date="2014" name="BMC Genomics">
        <title>Architecture and functions of a multipartite genome of the methylotrophic bacterium Paracoccus aminophilus JCM 7686, containing primary and secondary chromids.</title>
        <authorList>
            <person name="Dziewit L."/>
            <person name="Czarnecki J."/>
            <person name="Wibberg D."/>
            <person name="Radlinska M."/>
            <person name="Mrozek P."/>
            <person name="Szymczak M."/>
            <person name="Schluter A."/>
            <person name="Puhler A."/>
            <person name="Bartosik D."/>
        </authorList>
    </citation>
    <scope>NUCLEOTIDE SEQUENCE [LARGE SCALE GENOMIC DNA]</scope>
    <source>
        <strain evidence="6">JCM 7686</strain>
        <plasmid evidence="7">Plasmid pAMI4</plasmid>
    </source>
</reference>
<evidence type="ECO:0000256" key="1">
    <source>
        <dbReference type="ARBA" id="ARBA00007749"/>
    </source>
</evidence>
<dbReference type="SMART" id="SM00849">
    <property type="entry name" value="Lactamase_B"/>
    <property type="match status" value="1"/>
</dbReference>
<keyword evidence="6" id="KW-0614">Plasmid</keyword>
<dbReference type="RefSeq" id="WP_020952484.1">
    <property type="nucleotide sequence ID" value="NC_022049.1"/>
</dbReference>
<evidence type="ECO:0000313" key="7">
    <source>
        <dbReference type="Proteomes" id="UP000015480"/>
    </source>
</evidence>
<evidence type="ECO:0000259" key="5">
    <source>
        <dbReference type="SMART" id="SM00849"/>
    </source>
</evidence>
<feature type="domain" description="Metallo-beta-lactamase" evidence="5">
    <location>
        <begin position="72"/>
        <end position="280"/>
    </location>
</feature>
<dbReference type="GO" id="GO:0046872">
    <property type="term" value="F:metal ion binding"/>
    <property type="evidence" value="ECO:0007669"/>
    <property type="project" value="UniProtKB-KW"/>
</dbReference>
<evidence type="ECO:0000256" key="2">
    <source>
        <dbReference type="ARBA" id="ARBA00022723"/>
    </source>
</evidence>
<dbReference type="PANTHER" id="PTHR42978:SF6">
    <property type="entry name" value="QUORUM-QUENCHING LACTONASE YTNP-RELATED"/>
    <property type="match status" value="1"/>
</dbReference>
<proteinExistence type="inferred from homology"/>
<dbReference type="KEGG" id="pami:JCM7686_pAMI4p312"/>
<dbReference type="Gene3D" id="3.60.15.10">
    <property type="entry name" value="Ribonuclease Z/Hydroxyacylglutathione hydrolase-like"/>
    <property type="match status" value="1"/>
</dbReference>
<dbReference type="AlphaFoldDB" id="S5Y5K8"/>
<organism evidence="6 7">
    <name type="scientific">Paracoccus aminophilus JCM 7686</name>
    <dbReference type="NCBI Taxonomy" id="1367847"/>
    <lineage>
        <taxon>Bacteria</taxon>
        <taxon>Pseudomonadati</taxon>
        <taxon>Pseudomonadota</taxon>
        <taxon>Alphaproteobacteria</taxon>
        <taxon>Rhodobacterales</taxon>
        <taxon>Paracoccaceae</taxon>
        <taxon>Paracoccus</taxon>
    </lineage>
</organism>
<evidence type="ECO:0000313" key="6">
    <source>
        <dbReference type="EMBL" id="AGT11000.1"/>
    </source>
</evidence>
<dbReference type="PANTHER" id="PTHR42978">
    <property type="entry name" value="QUORUM-QUENCHING LACTONASE YTNP-RELATED-RELATED"/>
    <property type="match status" value="1"/>
</dbReference>
<dbReference type="SUPFAM" id="SSF56281">
    <property type="entry name" value="Metallo-hydrolase/oxidoreductase"/>
    <property type="match status" value="1"/>
</dbReference>
<dbReference type="Pfam" id="PF00753">
    <property type="entry name" value="Lactamase_B"/>
    <property type="match status" value="1"/>
</dbReference>
<dbReference type="OrthoDB" id="9773738at2"/>
<dbReference type="InterPro" id="IPR036866">
    <property type="entry name" value="RibonucZ/Hydroxyglut_hydro"/>
</dbReference>
<accession>S5Y5K8</accession>
<keyword evidence="2" id="KW-0479">Metal-binding</keyword>
<dbReference type="EMBL" id="CP006652">
    <property type="protein sequence ID" value="AGT11000.1"/>
    <property type="molecule type" value="Genomic_DNA"/>
</dbReference>
<dbReference type="eggNOG" id="COG0491">
    <property type="taxonomic scope" value="Bacteria"/>
</dbReference>